<evidence type="ECO:0000313" key="3">
    <source>
        <dbReference type="EMBL" id="CAG09241.1"/>
    </source>
</evidence>
<protein>
    <submittedName>
        <fullName evidence="3">(spotted green pufferfish) hypothetical protein</fullName>
    </submittedName>
</protein>
<feature type="transmembrane region" description="Helical" evidence="1">
    <location>
        <begin position="36"/>
        <end position="61"/>
    </location>
</feature>
<evidence type="ECO:0000256" key="2">
    <source>
        <dbReference type="SAM" id="SignalP"/>
    </source>
</evidence>
<dbReference type="OrthoDB" id="8724017at2759"/>
<reference evidence="3" key="2">
    <citation type="submission" date="2004-02" db="EMBL/GenBank/DDBJ databases">
        <authorList>
            <consortium name="Genoscope"/>
            <consortium name="Whitehead Institute Centre for Genome Research"/>
        </authorList>
    </citation>
    <scope>NUCLEOTIDE SEQUENCE</scope>
</reference>
<keyword evidence="2" id="KW-0732">Signal</keyword>
<sequence>MLLTFLVLCTIAFVVHLIISHPLFAEMTNNDVRHHLSWMITLLIMHSSMTGAVSMSFYYYVQIVPSQRALLIWIKRNIKSFIYVIFLFGEIFLAFSSFVNVLSVVLDSWVVSANNCTNNELPVVGPTATDTVVSIFVRIHILCCMAIMGVCNFSMTHYLLRHIKSRTRQGFAASETQMRVAISDLIQAVFFLICGRNAQTTPEASPLDHGLLQPVFPGDAPGSVPLCQ</sequence>
<keyword evidence="1" id="KW-1133">Transmembrane helix</keyword>
<dbReference type="AlphaFoldDB" id="Q4RQU1"/>
<comment type="caution">
    <text evidence="3">The sequence shown here is derived from an EMBL/GenBank/DDBJ whole genome shotgun (WGS) entry which is preliminary data.</text>
</comment>
<feature type="transmembrane region" description="Helical" evidence="1">
    <location>
        <begin position="81"/>
        <end position="105"/>
    </location>
</feature>
<organism evidence="3">
    <name type="scientific">Tetraodon nigroviridis</name>
    <name type="common">Spotted green pufferfish</name>
    <name type="synonym">Chelonodon nigroviridis</name>
    <dbReference type="NCBI Taxonomy" id="99883"/>
    <lineage>
        <taxon>Eukaryota</taxon>
        <taxon>Metazoa</taxon>
        <taxon>Chordata</taxon>
        <taxon>Craniata</taxon>
        <taxon>Vertebrata</taxon>
        <taxon>Euteleostomi</taxon>
        <taxon>Actinopterygii</taxon>
        <taxon>Neopterygii</taxon>
        <taxon>Teleostei</taxon>
        <taxon>Neoteleostei</taxon>
        <taxon>Acanthomorphata</taxon>
        <taxon>Eupercaria</taxon>
        <taxon>Tetraodontiformes</taxon>
        <taxon>Tetradontoidea</taxon>
        <taxon>Tetraodontidae</taxon>
        <taxon>Tetraodon</taxon>
    </lineage>
</organism>
<feature type="transmembrane region" description="Helical" evidence="1">
    <location>
        <begin position="135"/>
        <end position="160"/>
    </location>
</feature>
<keyword evidence="1" id="KW-0472">Membrane</keyword>
<feature type="signal peptide" evidence="2">
    <location>
        <begin position="1"/>
        <end position="20"/>
    </location>
</feature>
<dbReference type="KEGG" id="tng:GSTEN00030459G001"/>
<evidence type="ECO:0000256" key="1">
    <source>
        <dbReference type="SAM" id="Phobius"/>
    </source>
</evidence>
<accession>Q4RQU1</accession>
<name>Q4RQU1_TETNG</name>
<dbReference type="EMBL" id="CAAE01015004">
    <property type="protein sequence ID" value="CAG09241.1"/>
    <property type="molecule type" value="Genomic_DNA"/>
</dbReference>
<gene>
    <name evidence="3" type="ORF">GSTENG00030459001</name>
</gene>
<feature type="chain" id="PRO_5004243202" evidence="2">
    <location>
        <begin position="21"/>
        <end position="228"/>
    </location>
</feature>
<reference evidence="3" key="1">
    <citation type="journal article" date="2004" name="Nature">
        <title>Genome duplication in the teleost fish Tetraodon nigroviridis reveals the early vertebrate proto-karyotype.</title>
        <authorList>
            <person name="Jaillon O."/>
            <person name="Aury J.-M."/>
            <person name="Brunet F."/>
            <person name="Petit J.-L."/>
            <person name="Stange-Thomann N."/>
            <person name="Mauceli E."/>
            <person name="Bouneau L."/>
            <person name="Fischer C."/>
            <person name="Ozouf-Costaz C."/>
            <person name="Bernot A."/>
            <person name="Nicaud S."/>
            <person name="Jaffe D."/>
            <person name="Fisher S."/>
            <person name="Lutfalla G."/>
            <person name="Dossat C."/>
            <person name="Segurens B."/>
            <person name="Dasilva C."/>
            <person name="Salanoubat M."/>
            <person name="Levy M."/>
            <person name="Boudet N."/>
            <person name="Castellano S."/>
            <person name="Anthouard V."/>
            <person name="Jubin C."/>
            <person name="Castelli V."/>
            <person name="Katinka M."/>
            <person name="Vacherie B."/>
            <person name="Biemont C."/>
            <person name="Skalli Z."/>
            <person name="Cattolico L."/>
            <person name="Poulain J."/>
            <person name="De Berardinis V."/>
            <person name="Cruaud C."/>
            <person name="Duprat S."/>
            <person name="Brottier P."/>
            <person name="Coutanceau J.-P."/>
            <person name="Gouzy J."/>
            <person name="Parra G."/>
            <person name="Lardier G."/>
            <person name="Chapple C."/>
            <person name="McKernan K.J."/>
            <person name="McEwan P."/>
            <person name="Bosak S."/>
            <person name="Kellis M."/>
            <person name="Volff J.-N."/>
            <person name="Guigo R."/>
            <person name="Zody M.C."/>
            <person name="Mesirov J."/>
            <person name="Lindblad-Toh K."/>
            <person name="Birren B."/>
            <person name="Nusbaum C."/>
            <person name="Kahn D."/>
            <person name="Robinson-Rechavi M."/>
            <person name="Laudet V."/>
            <person name="Schachter V."/>
            <person name="Quetier F."/>
            <person name="Saurin W."/>
            <person name="Scarpelli C."/>
            <person name="Wincker P."/>
            <person name="Lander E.S."/>
            <person name="Weissenbach J."/>
            <person name="Roest Crollius H."/>
        </authorList>
    </citation>
    <scope>NUCLEOTIDE SEQUENCE [LARGE SCALE GENOMIC DNA]</scope>
</reference>
<proteinExistence type="predicted"/>
<keyword evidence="1" id="KW-0812">Transmembrane</keyword>